<dbReference type="AlphaFoldDB" id="A0A834WS57"/>
<evidence type="ECO:0000313" key="2">
    <source>
        <dbReference type="Proteomes" id="UP000634136"/>
    </source>
</evidence>
<proteinExistence type="predicted"/>
<reference evidence="1" key="1">
    <citation type="submission" date="2020-09" db="EMBL/GenBank/DDBJ databases">
        <title>Genome-Enabled Discovery of Anthraquinone Biosynthesis in Senna tora.</title>
        <authorList>
            <person name="Kang S.-H."/>
            <person name="Pandey R.P."/>
            <person name="Lee C.-M."/>
            <person name="Sim J.-S."/>
            <person name="Jeong J.-T."/>
            <person name="Choi B.-S."/>
            <person name="Jung M."/>
            <person name="Ginzburg D."/>
            <person name="Zhao K."/>
            <person name="Won S.Y."/>
            <person name="Oh T.-J."/>
            <person name="Yu Y."/>
            <person name="Kim N.-H."/>
            <person name="Lee O.R."/>
            <person name="Lee T.-H."/>
            <person name="Bashyal P."/>
            <person name="Kim T.-S."/>
            <person name="Lee W.-H."/>
            <person name="Kawkins C."/>
            <person name="Kim C.-K."/>
            <person name="Kim J.S."/>
            <person name="Ahn B.O."/>
            <person name="Rhee S.Y."/>
            <person name="Sohng J.K."/>
        </authorList>
    </citation>
    <scope>NUCLEOTIDE SEQUENCE</scope>
    <source>
        <tissue evidence="1">Leaf</tissue>
    </source>
</reference>
<name>A0A834WS57_9FABA</name>
<evidence type="ECO:0000313" key="1">
    <source>
        <dbReference type="EMBL" id="KAF7828739.1"/>
    </source>
</evidence>
<accession>A0A834WS57</accession>
<protein>
    <submittedName>
        <fullName evidence="1">Uncharacterized protein</fullName>
    </submittedName>
</protein>
<dbReference type="Proteomes" id="UP000634136">
    <property type="component" value="Unassembled WGS sequence"/>
</dbReference>
<gene>
    <name evidence="1" type="ORF">G2W53_019903</name>
</gene>
<keyword evidence="2" id="KW-1185">Reference proteome</keyword>
<dbReference type="EMBL" id="JAAIUW010000006">
    <property type="protein sequence ID" value="KAF7828739.1"/>
    <property type="molecule type" value="Genomic_DNA"/>
</dbReference>
<organism evidence="1 2">
    <name type="scientific">Senna tora</name>
    <dbReference type="NCBI Taxonomy" id="362788"/>
    <lineage>
        <taxon>Eukaryota</taxon>
        <taxon>Viridiplantae</taxon>
        <taxon>Streptophyta</taxon>
        <taxon>Embryophyta</taxon>
        <taxon>Tracheophyta</taxon>
        <taxon>Spermatophyta</taxon>
        <taxon>Magnoliopsida</taxon>
        <taxon>eudicotyledons</taxon>
        <taxon>Gunneridae</taxon>
        <taxon>Pentapetalae</taxon>
        <taxon>rosids</taxon>
        <taxon>fabids</taxon>
        <taxon>Fabales</taxon>
        <taxon>Fabaceae</taxon>
        <taxon>Caesalpinioideae</taxon>
        <taxon>Cassia clade</taxon>
        <taxon>Senna</taxon>
    </lineage>
</organism>
<comment type="caution">
    <text evidence="1">The sequence shown here is derived from an EMBL/GenBank/DDBJ whole genome shotgun (WGS) entry which is preliminary data.</text>
</comment>
<sequence length="50" mass="5849">MKCGAKLIMRPPPVLFMETIFGIRCRLHFTPWSPLILFGWLTRKREAMGT</sequence>